<name>A0A6S7HH57_PARCT</name>
<dbReference type="EMBL" id="CACRXK020002638">
    <property type="protein sequence ID" value="CAB3995310.1"/>
    <property type="molecule type" value="Genomic_DNA"/>
</dbReference>
<dbReference type="GO" id="GO:0090599">
    <property type="term" value="F:alpha-glucosidase activity"/>
    <property type="evidence" value="ECO:0007669"/>
    <property type="project" value="UniProtKB-ARBA"/>
</dbReference>
<dbReference type="InterPro" id="IPR013780">
    <property type="entry name" value="Glyco_hydro_b"/>
</dbReference>
<dbReference type="GO" id="GO:0030246">
    <property type="term" value="F:carbohydrate binding"/>
    <property type="evidence" value="ECO:0007669"/>
    <property type="project" value="InterPro"/>
</dbReference>
<dbReference type="InterPro" id="IPR017853">
    <property type="entry name" value="GH"/>
</dbReference>
<sequence>MESQHLYTVTMKCFFQGEYPGPLNPNEPLYQSSPFLIEHNPTPSGAFAGKPYAYGVLIDNTSQTFINLRQGNQYYFGSLHGELDYYFFVGDHVAHVLNELTQLTGRTLLKPKYVFGYHQGGYGPNYNNKWSLLQVALQYREAKIPCDGMHVDVDFQNNYRTFTHSPTKFPNPKEFFNALHDWGYKMSTNITPIISCNVDENGEFSPYNALDSGKASKMLVVNQREGQPPALDANGNEEFFIGNVNYGRGMLTWGHYPDLGRPEVQKWWGDQYKDLLDWGLDFVWQDMTTPAMKASIHQSPCPLLSFPMDLMISDNEETRYAKTVKSVGKKPFAKIRCLFNYNLCKATHVGLDRLCGDRRNFIIARGGFIGVHRHAALWTGDSTSNWEFVQINIPLVLTIGLSGQPVTGCDIGGFCSEYMGQIVDPELLTRWTIQGAFLPWFRNHYDNYAKPYQEPYKYGEPVPSICRKYIELRYRLIQVFYDAMYENTQTGKPICRPLFMDEIQPGVFNYDAACDDDHTWGWVDGYTANRLDDQFFVGRDFLVCPIVNPGQTHRPVYLPKDSFWYNFKDNKAPLDAPVAGGVEFSFYAPWDKPGMENVAIYVREGAIIPMRELEQYIGELYSQGKENPITFCIYPGRDNKYTLYLDDDGKTRNAETKQIYRVTEISHEGIESGQRVRVKRSHDKFKPPETFYYVALLGTTAPKSVKVAGIALSRKTGDSDDAAANALAGSKTDTFYHNGFLKTTYIKVFDQKADVTIDAKF</sequence>
<dbReference type="Gene3D" id="2.60.40.1760">
    <property type="entry name" value="glycosyl hydrolase (family 31)"/>
    <property type="match status" value="1"/>
</dbReference>
<dbReference type="InterPro" id="IPR000322">
    <property type="entry name" value="Glyco_hydro_31_TIM"/>
</dbReference>
<dbReference type="AlphaFoldDB" id="A0A6S7HH57"/>
<dbReference type="PANTHER" id="PTHR22762">
    <property type="entry name" value="ALPHA-GLUCOSIDASE"/>
    <property type="match status" value="1"/>
</dbReference>
<evidence type="ECO:0000259" key="3">
    <source>
        <dbReference type="Pfam" id="PF01055"/>
    </source>
</evidence>
<dbReference type="PANTHER" id="PTHR22762:SF120">
    <property type="entry name" value="HETEROGLYCAN GLUCOSIDASE 1"/>
    <property type="match status" value="1"/>
</dbReference>
<dbReference type="Gene3D" id="3.20.20.80">
    <property type="entry name" value="Glycosidases"/>
    <property type="match status" value="1"/>
</dbReference>
<dbReference type="CDD" id="cd14752">
    <property type="entry name" value="GH31_N"/>
    <property type="match status" value="1"/>
</dbReference>
<feature type="domain" description="Glycosyl hydrolase family 31 C-terminal" evidence="4">
    <location>
        <begin position="491"/>
        <end position="608"/>
    </location>
</feature>
<evidence type="ECO:0000313" key="6">
    <source>
        <dbReference type="Proteomes" id="UP001152795"/>
    </source>
</evidence>
<keyword evidence="2" id="KW-0378">Hydrolase</keyword>
<dbReference type="SUPFAM" id="SSF51011">
    <property type="entry name" value="Glycosyl hydrolase domain"/>
    <property type="match status" value="1"/>
</dbReference>
<evidence type="ECO:0000259" key="4">
    <source>
        <dbReference type="Pfam" id="PF21365"/>
    </source>
</evidence>
<gene>
    <name evidence="5" type="ORF">PACLA_8A035287</name>
</gene>
<dbReference type="Pfam" id="PF01055">
    <property type="entry name" value="Glyco_hydro_31_2nd"/>
    <property type="match status" value="1"/>
</dbReference>
<dbReference type="InterPro" id="IPR011013">
    <property type="entry name" value="Gal_mutarotase_sf_dom"/>
</dbReference>
<accession>A0A6S7HH57</accession>
<feature type="domain" description="Glycoside hydrolase family 31 TIM barrel" evidence="3">
    <location>
        <begin position="109"/>
        <end position="482"/>
    </location>
</feature>
<dbReference type="InterPro" id="IPR048395">
    <property type="entry name" value="Glyco_hydro_31_C"/>
</dbReference>
<dbReference type="GO" id="GO:0005975">
    <property type="term" value="P:carbohydrate metabolic process"/>
    <property type="evidence" value="ECO:0007669"/>
    <property type="project" value="InterPro"/>
</dbReference>
<dbReference type="Proteomes" id="UP001152795">
    <property type="component" value="Unassembled WGS sequence"/>
</dbReference>
<evidence type="ECO:0000256" key="2">
    <source>
        <dbReference type="RuleBase" id="RU361185"/>
    </source>
</evidence>
<dbReference type="OrthoDB" id="5945172at2759"/>
<reference evidence="5" key="1">
    <citation type="submission" date="2020-04" db="EMBL/GenBank/DDBJ databases">
        <authorList>
            <person name="Alioto T."/>
            <person name="Alioto T."/>
            <person name="Gomez Garrido J."/>
        </authorList>
    </citation>
    <scope>NUCLEOTIDE SEQUENCE</scope>
    <source>
        <strain evidence="5">A484AB</strain>
    </source>
</reference>
<comment type="similarity">
    <text evidence="1 2">Belongs to the glycosyl hydrolase 31 family.</text>
</comment>
<comment type="caution">
    <text evidence="5">The sequence shown here is derived from an EMBL/GenBank/DDBJ whole genome shotgun (WGS) entry which is preliminary data.</text>
</comment>
<proteinExistence type="inferred from homology"/>
<protein>
    <submittedName>
        <fullName evidence="5">DUF4968 domain-containing</fullName>
    </submittedName>
</protein>
<dbReference type="Pfam" id="PF21365">
    <property type="entry name" value="Glyco_hydro_31_3rd"/>
    <property type="match status" value="1"/>
</dbReference>
<dbReference type="SUPFAM" id="SSF51445">
    <property type="entry name" value="(Trans)glycosidases"/>
    <property type="match status" value="1"/>
</dbReference>
<organism evidence="5 6">
    <name type="scientific">Paramuricea clavata</name>
    <name type="common">Red gorgonian</name>
    <name type="synonym">Violescent sea-whip</name>
    <dbReference type="NCBI Taxonomy" id="317549"/>
    <lineage>
        <taxon>Eukaryota</taxon>
        <taxon>Metazoa</taxon>
        <taxon>Cnidaria</taxon>
        <taxon>Anthozoa</taxon>
        <taxon>Octocorallia</taxon>
        <taxon>Malacalcyonacea</taxon>
        <taxon>Plexauridae</taxon>
        <taxon>Paramuricea</taxon>
    </lineage>
</organism>
<keyword evidence="6" id="KW-1185">Reference proteome</keyword>
<dbReference type="SUPFAM" id="SSF74650">
    <property type="entry name" value="Galactose mutarotase-like"/>
    <property type="match status" value="1"/>
</dbReference>
<evidence type="ECO:0000313" key="5">
    <source>
        <dbReference type="EMBL" id="CAB3995310.1"/>
    </source>
</evidence>
<dbReference type="Gene3D" id="2.60.40.1180">
    <property type="entry name" value="Golgi alpha-mannosidase II"/>
    <property type="match status" value="2"/>
</dbReference>
<keyword evidence="2" id="KW-0326">Glycosidase</keyword>
<evidence type="ECO:0000256" key="1">
    <source>
        <dbReference type="ARBA" id="ARBA00007806"/>
    </source>
</evidence>